<dbReference type="EMBL" id="FUXK01000039">
    <property type="protein sequence ID" value="SKA19445.1"/>
    <property type="molecule type" value="Genomic_DNA"/>
</dbReference>
<organism evidence="2 3">
    <name type="scientific">Segatella oulorum</name>
    <dbReference type="NCBI Taxonomy" id="28136"/>
    <lineage>
        <taxon>Bacteria</taxon>
        <taxon>Pseudomonadati</taxon>
        <taxon>Bacteroidota</taxon>
        <taxon>Bacteroidia</taxon>
        <taxon>Bacteroidales</taxon>
        <taxon>Prevotellaceae</taxon>
        <taxon>Segatella</taxon>
    </lineage>
</organism>
<gene>
    <name evidence="2" type="ORF">SAMN02745202_02433</name>
</gene>
<dbReference type="PROSITE" id="PS51257">
    <property type="entry name" value="PROKAR_LIPOPROTEIN"/>
    <property type="match status" value="1"/>
</dbReference>
<accession>A0A1T4RTZ8</accession>
<dbReference type="Proteomes" id="UP000190065">
    <property type="component" value="Unassembled WGS sequence"/>
</dbReference>
<evidence type="ECO:0000256" key="1">
    <source>
        <dbReference type="SAM" id="SignalP"/>
    </source>
</evidence>
<feature type="signal peptide" evidence="1">
    <location>
        <begin position="1"/>
        <end position="22"/>
    </location>
</feature>
<dbReference type="AlphaFoldDB" id="A0A1T4RTZ8"/>
<protein>
    <recommendedName>
        <fullName evidence="4">Fimbrillin-like</fullName>
    </recommendedName>
</protein>
<proteinExistence type="predicted"/>
<evidence type="ECO:0000313" key="2">
    <source>
        <dbReference type="EMBL" id="SKA19445.1"/>
    </source>
</evidence>
<reference evidence="2 3" key="1">
    <citation type="submission" date="2017-02" db="EMBL/GenBank/DDBJ databases">
        <authorList>
            <person name="Peterson S.W."/>
        </authorList>
    </citation>
    <scope>NUCLEOTIDE SEQUENCE [LARGE SCALE GENOMIC DNA]</scope>
    <source>
        <strain evidence="2 3">ATCC 43324</strain>
    </source>
</reference>
<name>A0A1T4RTZ8_9BACT</name>
<keyword evidence="1" id="KW-0732">Signal</keyword>
<feature type="chain" id="PRO_5010532563" description="Fimbrillin-like" evidence="1">
    <location>
        <begin position="23"/>
        <end position="540"/>
    </location>
</feature>
<dbReference type="RefSeq" id="WP_025071211.1">
    <property type="nucleotide sequence ID" value="NZ_FUXK01000039.1"/>
</dbReference>
<evidence type="ECO:0000313" key="3">
    <source>
        <dbReference type="Proteomes" id="UP000190065"/>
    </source>
</evidence>
<evidence type="ECO:0008006" key="4">
    <source>
        <dbReference type="Google" id="ProtNLM"/>
    </source>
</evidence>
<sequence>MKMELKTYFSAALLCLAVGLFAGCSSDSPASDNLFVDNKNGKQPTEEVKGVHFSIDEPKLTTSSLALIYGGNTANAKTRTFIKHTIGNGADAYWSSNDFIFVKDKYGNWQKSIATTLHDGGSSAEFILPGAVSDYLDGCEVRYMGSSAVSATEVKISGSQIQSVGNNFEHAGAAGDCGVGTARATGNPVKFNFTLSHQNSYLCLLPRSSNAIVQRSKLIRIEISSDDDIAGNYNFAADGSLQLVSGGTKTISVTTDNGGNGFELNNPATNLDKNATYVVLAPGTHNLMVRYWLRNTTDYPDPVGKIEGTITKYVTVNSVAGKIDDITANLEPIMTYNNWVHYMWNAAYPYWEWGTPAYVPSNSPSGVHGSNYPTVATDARWYGKGTSSNGTPNVNEMMWYGRDGDWYSDTNELFVWQNRLWCGIWWVLRRVNIPSMNPNLAPDGHNRLTEALSAAIKYNITHVGIRPPKNQLSKYFMIPGIGYYDDGIYRKNSATYGYRHTSSLVPGWGSDYSYYLDFYPDGMFIGMARNRTGAVEQGFE</sequence>